<dbReference type="GO" id="GO:0003690">
    <property type="term" value="F:double-stranded DNA binding"/>
    <property type="evidence" value="ECO:0007669"/>
    <property type="project" value="TreeGrafter"/>
</dbReference>
<keyword evidence="8" id="KW-0539">Nucleus</keyword>
<dbReference type="AlphaFoldDB" id="A0A8H3QCJ8"/>
<evidence type="ECO:0000256" key="4">
    <source>
        <dbReference type="ARBA" id="ARBA00022763"/>
    </source>
</evidence>
<dbReference type="GO" id="GO:0003697">
    <property type="term" value="F:single-stranded DNA binding"/>
    <property type="evidence" value="ECO:0007669"/>
    <property type="project" value="TreeGrafter"/>
</dbReference>
<feature type="binding site" evidence="10">
    <location>
        <position position="168"/>
    </location>
    <ligand>
        <name>substrate</name>
    </ligand>
</feature>
<protein>
    <submittedName>
        <fullName evidence="12">Phospholipase D/nuclease</fullName>
    </submittedName>
</protein>
<evidence type="ECO:0000256" key="5">
    <source>
        <dbReference type="ARBA" id="ARBA00022801"/>
    </source>
</evidence>
<dbReference type="InterPro" id="IPR010347">
    <property type="entry name" value="Tdp1"/>
</dbReference>
<comment type="subcellular location">
    <subcellularLocation>
        <location evidence="1">Nucleus</location>
    </subcellularLocation>
</comment>
<dbReference type="GO" id="GO:0004527">
    <property type="term" value="F:exonuclease activity"/>
    <property type="evidence" value="ECO:0007669"/>
    <property type="project" value="UniProtKB-KW"/>
</dbReference>
<comment type="similarity">
    <text evidence="2">Belongs to the tyrosyl-DNA phosphodiesterase family.</text>
</comment>
<dbReference type="CDD" id="cd09122">
    <property type="entry name" value="PLDc_Tdp1_1"/>
    <property type="match status" value="1"/>
</dbReference>
<dbReference type="PANTHER" id="PTHR12415:SF0">
    <property type="entry name" value="TYROSYL-DNA PHOSPHODIESTERASE 1"/>
    <property type="match status" value="1"/>
</dbReference>
<dbReference type="GO" id="GO:0006281">
    <property type="term" value="P:DNA repair"/>
    <property type="evidence" value="ECO:0007669"/>
    <property type="project" value="UniProtKB-KW"/>
</dbReference>
<organism evidence="12 13">
    <name type="scientific">Rhizophagus clarus</name>
    <dbReference type="NCBI Taxonomy" id="94130"/>
    <lineage>
        <taxon>Eukaryota</taxon>
        <taxon>Fungi</taxon>
        <taxon>Fungi incertae sedis</taxon>
        <taxon>Mucoromycota</taxon>
        <taxon>Glomeromycotina</taxon>
        <taxon>Glomeromycetes</taxon>
        <taxon>Glomerales</taxon>
        <taxon>Glomeraceae</taxon>
        <taxon>Rhizophagus</taxon>
    </lineage>
</organism>
<evidence type="ECO:0000256" key="11">
    <source>
        <dbReference type="SAM" id="MobiDB-lite"/>
    </source>
</evidence>
<dbReference type="Gene3D" id="3.30.870.10">
    <property type="entry name" value="Endonuclease Chain A"/>
    <property type="match status" value="2"/>
</dbReference>
<dbReference type="GO" id="GO:0005634">
    <property type="term" value="C:nucleus"/>
    <property type="evidence" value="ECO:0007669"/>
    <property type="project" value="UniProtKB-SubCell"/>
</dbReference>
<dbReference type="EMBL" id="BLAL01000012">
    <property type="protein sequence ID" value="GES74778.1"/>
    <property type="molecule type" value="Genomic_DNA"/>
</dbReference>
<dbReference type="PANTHER" id="PTHR12415">
    <property type="entry name" value="TYROSYL-DNA PHOSPHODIESTERASE 1"/>
    <property type="match status" value="1"/>
</dbReference>
<dbReference type="Proteomes" id="UP000615446">
    <property type="component" value="Unassembled WGS sequence"/>
</dbReference>
<dbReference type="GO" id="GO:0017005">
    <property type="term" value="F:3'-tyrosyl-DNA phosphodiesterase activity"/>
    <property type="evidence" value="ECO:0007669"/>
    <property type="project" value="TreeGrafter"/>
</dbReference>
<evidence type="ECO:0000256" key="8">
    <source>
        <dbReference type="ARBA" id="ARBA00023242"/>
    </source>
</evidence>
<accession>A0A8H3QCJ8</accession>
<feature type="binding site" evidence="10">
    <location>
        <position position="421"/>
    </location>
    <ligand>
        <name>substrate</name>
    </ligand>
</feature>
<evidence type="ECO:0000256" key="7">
    <source>
        <dbReference type="ARBA" id="ARBA00023204"/>
    </source>
</evidence>
<dbReference type="SUPFAM" id="SSF56024">
    <property type="entry name" value="Phospholipase D/nuclease"/>
    <property type="match status" value="2"/>
</dbReference>
<keyword evidence="5" id="KW-0378">Hydrolase</keyword>
<evidence type="ECO:0000256" key="9">
    <source>
        <dbReference type="PIRSR" id="PIRSR610347-1"/>
    </source>
</evidence>
<keyword evidence="7" id="KW-0234">DNA repair</keyword>
<keyword evidence="6" id="KW-0269">Exonuclease</keyword>
<name>A0A8H3QCJ8_9GLOM</name>
<comment type="caution">
    <text evidence="12">The sequence shown here is derived from an EMBL/GenBank/DDBJ whole genome shotgun (WGS) entry which is preliminary data.</text>
</comment>
<evidence type="ECO:0000256" key="2">
    <source>
        <dbReference type="ARBA" id="ARBA00010205"/>
    </source>
</evidence>
<feature type="compositionally biased region" description="Low complexity" evidence="11">
    <location>
        <begin position="341"/>
        <end position="361"/>
    </location>
</feature>
<evidence type="ECO:0000313" key="12">
    <source>
        <dbReference type="EMBL" id="GES74778.1"/>
    </source>
</evidence>
<dbReference type="OrthoDB" id="47785at2759"/>
<evidence type="ECO:0000256" key="6">
    <source>
        <dbReference type="ARBA" id="ARBA00022839"/>
    </source>
</evidence>
<evidence type="ECO:0000256" key="10">
    <source>
        <dbReference type="PIRSR" id="PIRSR610347-2"/>
    </source>
</evidence>
<feature type="active site" description="Nucleophile" evidence="9">
    <location>
        <position position="166"/>
    </location>
</feature>
<evidence type="ECO:0000313" key="13">
    <source>
        <dbReference type="Proteomes" id="UP000615446"/>
    </source>
</evidence>
<reference evidence="12" key="1">
    <citation type="submission" date="2019-10" db="EMBL/GenBank/DDBJ databases">
        <title>Conservation and host-specific expression of non-tandemly repeated heterogenous ribosome RNA gene in arbuscular mycorrhizal fungi.</title>
        <authorList>
            <person name="Maeda T."/>
            <person name="Kobayashi Y."/>
            <person name="Nakagawa T."/>
            <person name="Ezawa T."/>
            <person name="Yamaguchi K."/>
            <person name="Bino T."/>
            <person name="Nishimoto Y."/>
            <person name="Shigenobu S."/>
            <person name="Kawaguchi M."/>
        </authorList>
    </citation>
    <scope>NUCLEOTIDE SEQUENCE</scope>
    <source>
        <strain evidence="12">HR1</strain>
    </source>
</reference>
<keyword evidence="4" id="KW-0227">DNA damage</keyword>
<evidence type="ECO:0000256" key="3">
    <source>
        <dbReference type="ARBA" id="ARBA00022722"/>
    </source>
</evidence>
<proteinExistence type="inferred from homology"/>
<dbReference type="Pfam" id="PF06087">
    <property type="entry name" value="Tyr-DNA_phospho"/>
    <property type="match status" value="2"/>
</dbReference>
<sequence length="602" mass="69805">MSFNEVEPEKTQTNKIMRNKINILGSPDNNCEDFLKEDKKNAKRRKKEHENISDNKSNINTPVIIEKIGPQFLDGVTKLTYVPGYNGDYIRFDEIIQKNQLRSAFFCAMTIEFSWLLENLPKDISVIVAKHWDPESGDSQGVFCIPNTKILLVHPPMSSMGHGCFHAKLMILIYDEWIRVVISSANLISHDWEISENIVFIQDFPRYNENNTINNNIHLFAKELRDYLLAMGLKSHIINKLPLYDFSNAKATIIPSIPGAYKGIENVKKYGHGRLSQVVKNICKYEYVELECQSSSLGSITPEFLNEFYRSAKGLDPYIIPKQRKSKRDKEQFEEDEYLEPSQPSQPMQPLQSSPDSQQSRPLPPITIVYPTNKTVLNSKYTFAGAGPLCFSKKCYEQLTFPKEILRKCESNRNGTLMHTKFLLARFIRPPPDQLEQKRLLKQEQNRQIKINKRKIIKNKYDSDESANDSDVVDVDCKNKILDTQETITEENILELSQDTVTDDVREDNNTVGWYYCGSHNFTESAWGKLNVSRDTKEIQLKIYNWELGIFLPITKLRDDDDKENNKDEKRDWFSDHGVPVSYKRPPNPYEENDIPWFSLGW</sequence>
<evidence type="ECO:0000256" key="1">
    <source>
        <dbReference type="ARBA" id="ARBA00004123"/>
    </source>
</evidence>
<gene>
    <name evidence="12" type="ORF">RCL2_000224400</name>
</gene>
<keyword evidence="3" id="KW-0540">Nuclease</keyword>
<feature type="region of interest" description="Disordered" evidence="11">
    <location>
        <begin position="320"/>
        <end position="365"/>
    </location>
</feature>
<feature type="active site" description="Proton donor/acceptor" evidence="9">
    <location>
        <position position="419"/>
    </location>
</feature>